<name>A0A9D4N9K6_DREPO</name>
<proteinExistence type="predicted"/>
<keyword evidence="1" id="KW-0812">Transmembrane</keyword>
<evidence type="ECO:0000313" key="3">
    <source>
        <dbReference type="Proteomes" id="UP000828390"/>
    </source>
</evidence>
<feature type="transmembrane region" description="Helical" evidence="1">
    <location>
        <begin position="66"/>
        <end position="82"/>
    </location>
</feature>
<keyword evidence="1" id="KW-0472">Membrane</keyword>
<reference evidence="2" key="1">
    <citation type="journal article" date="2019" name="bioRxiv">
        <title>The Genome of the Zebra Mussel, Dreissena polymorpha: A Resource for Invasive Species Research.</title>
        <authorList>
            <person name="McCartney M.A."/>
            <person name="Auch B."/>
            <person name="Kono T."/>
            <person name="Mallez S."/>
            <person name="Zhang Y."/>
            <person name="Obille A."/>
            <person name="Becker A."/>
            <person name="Abrahante J.E."/>
            <person name="Garbe J."/>
            <person name="Badalamenti J.P."/>
            <person name="Herman A."/>
            <person name="Mangelson H."/>
            <person name="Liachko I."/>
            <person name="Sullivan S."/>
            <person name="Sone E.D."/>
            <person name="Koren S."/>
            <person name="Silverstein K.A.T."/>
            <person name="Beckman K.B."/>
            <person name="Gohl D.M."/>
        </authorList>
    </citation>
    <scope>NUCLEOTIDE SEQUENCE</scope>
    <source>
        <strain evidence="2">Duluth1</strain>
        <tissue evidence="2">Whole animal</tissue>
    </source>
</reference>
<organism evidence="2 3">
    <name type="scientific">Dreissena polymorpha</name>
    <name type="common">Zebra mussel</name>
    <name type="synonym">Mytilus polymorpha</name>
    <dbReference type="NCBI Taxonomy" id="45954"/>
    <lineage>
        <taxon>Eukaryota</taxon>
        <taxon>Metazoa</taxon>
        <taxon>Spiralia</taxon>
        <taxon>Lophotrochozoa</taxon>
        <taxon>Mollusca</taxon>
        <taxon>Bivalvia</taxon>
        <taxon>Autobranchia</taxon>
        <taxon>Heteroconchia</taxon>
        <taxon>Euheterodonta</taxon>
        <taxon>Imparidentia</taxon>
        <taxon>Neoheterodontei</taxon>
        <taxon>Myida</taxon>
        <taxon>Dreissenoidea</taxon>
        <taxon>Dreissenidae</taxon>
        <taxon>Dreissena</taxon>
    </lineage>
</organism>
<gene>
    <name evidence="2" type="ORF">DPMN_013776</name>
</gene>
<protein>
    <submittedName>
        <fullName evidence="2">Uncharacterized protein</fullName>
    </submittedName>
</protein>
<accession>A0A9D4N9K6</accession>
<dbReference type="Proteomes" id="UP000828390">
    <property type="component" value="Unassembled WGS sequence"/>
</dbReference>
<feature type="transmembrane region" description="Helical" evidence="1">
    <location>
        <begin position="21"/>
        <end position="54"/>
    </location>
</feature>
<keyword evidence="1" id="KW-1133">Transmembrane helix</keyword>
<evidence type="ECO:0000313" key="2">
    <source>
        <dbReference type="EMBL" id="KAH3889714.1"/>
    </source>
</evidence>
<dbReference type="EMBL" id="JAIWYP010000001">
    <property type="protein sequence ID" value="KAH3889714.1"/>
    <property type="molecule type" value="Genomic_DNA"/>
</dbReference>
<reference evidence="2" key="2">
    <citation type="submission" date="2020-11" db="EMBL/GenBank/DDBJ databases">
        <authorList>
            <person name="McCartney M.A."/>
            <person name="Auch B."/>
            <person name="Kono T."/>
            <person name="Mallez S."/>
            <person name="Becker A."/>
            <person name="Gohl D.M."/>
            <person name="Silverstein K.A.T."/>
            <person name="Koren S."/>
            <person name="Bechman K.B."/>
            <person name="Herman A."/>
            <person name="Abrahante J.E."/>
            <person name="Garbe J."/>
        </authorList>
    </citation>
    <scope>NUCLEOTIDE SEQUENCE</scope>
    <source>
        <strain evidence="2">Duluth1</strain>
        <tissue evidence="2">Whole animal</tissue>
    </source>
</reference>
<comment type="caution">
    <text evidence="2">The sequence shown here is derived from an EMBL/GenBank/DDBJ whole genome shotgun (WGS) entry which is preliminary data.</text>
</comment>
<keyword evidence="3" id="KW-1185">Reference proteome</keyword>
<evidence type="ECO:0000256" key="1">
    <source>
        <dbReference type="SAM" id="Phobius"/>
    </source>
</evidence>
<dbReference type="AlphaFoldDB" id="A0A9D4N9K6"/>
<sequence length="86" mass="9701">MVHVYANCNSHVTIFCLNSKWLILLGSALCVAAMFLINWWAVLVTIVIIAGLYFYVNRSKPGTTGVRCAVMIFISFIAYFIMECEN</sequence>